<feature type="compositionally biased region" description="Low complexity" evidence="1">
    <location>
        <begin position="45"/>
        <end position="70"/>
    </location>
</feature>
<dbReference type="GeneID" id="28965301"/>
<protein>
    <submittedName>
        <fullName evidence="2">Uncharacterized protein</fullName>
    </submittedName>
</protein>
<feature type="compositionally biased region" description="Basic and acidic residues" evidence="1">
    <location>
        <begin position="225"/>
        <end position="237"/>
    </location>
</feature>
<keyword evidence="3" id="KW-1185">Reference proteome</keyword>
<name>A0AAJ8KLE3_9TREE</name>
<feature type="compositionally biased region" description="Polar residues" evidence="1">
    <location>
        <begin position="169"/>
        <end position="194"/>
    </location>
</feature>
<accession>A0AAJ8KLE3</accession>
<sequence length="645" mass="71727">MSSSAVLSPQLDVNANMPESSTSTSRPQRSTRSSINYSEKAPDYSSASPTISTPAAMSLRSRRSMSSTLSVAAERSPDKKPVVSGRSRAASPLFDSRKSALLGLVLGDEASTEEDLDHDSEPLPVEEGEEEVEEEADEDIGVGMEEGEEEEEEVEEVEEVGRREDDQHTVQGPSRNDSQPIPLSTSPPSHSGVTRHNFVSPGKKILDGPAKKSVIRLVLGRKRKAEVDSDRTDREDSPIEVPEPSETPAPEEPRLNGIADDVKEDKGKRLPRKKRKWLKKGEVDPDDPVAVARQKERHRLIDEAIDDLDKQEHLLLDNAHPQLLWLWQELDRRRGLQLDWLEARHQAAIGDLERLRDHERAVTRSTFRVKREDLASAMTRDGRQRIARTAAERTALKRQPASMPSLRGGRGGGGWQVSSTSLLSNGQQRLLPLTASECPFERRDIPRQIQPLTSAEAMADLEKSESHKLKRQHRSLTPTNSRSRQSALQQTSRAHAAHHRPSTNPSQDDRPKEGPRKTLDTQRQQTSQSFSSRPSGSWNRPTHQPPDHKSTTPRPKSPEHIPRYSERPLSGNNHTVNDNHHSARHKSAIDQGRSHAPIGSAVSKNHLQTSQTLGPPPKTNIYDPFGRNNFSSGFGPPAFGRSPKV</sequence>
<dbReference type="AlphaFoldDB" id="A0AAJ8KLE3"/>
<feature type="compositionally biased region" description="Polar residues" evidence="1">
    <location>
        <begin position="1"/>
        <end position="19"/>
    </location>
</feature>
<dbReference type="RefSeq" id="XP_018265242.2">
    <property type="nucleotide sequence ID" value="XM_018404961.2"/>
</dbReference>
<feature type="region of interest" description="Disordered" evidence="1">
    <location>
        <begin position="394"/>
        <end position="419"/>
    </location>
</feature>
<reference evidence="2" key="2">
    <citation type="submission" date="2024-02" db="EMBL/GenBank/DDBJ databases">
        <title>Comparative genomics of Cryptococcus and Kwoniella reveals pathogenesis evolution and contrasting modes of karyotype evolution via chromosome fusion or intercentromeric recombination.</title>
        <authorList>
            <person name="Coelho M.A."/>
            <person name="David-Palma M."/>
            <person name="Shea T."/>
            <person name="Bowers K."/>
            <person name="McGinley-Smith S."/>
            <person name="Mohammad A.W."/>
            <person name="Gnirke A."/>
            <person name="Yurkov A.M."/>
            <person name="Nowrousian M."/>
            <person name="Sun S."/>
            <person name="Cuomo C.A."/>
            <person name="Heitman J."/>
        </authorList>
    </citation>
    <scope>NUCLEOTIDE SEQUENCE</scope>
    <source>
        <strain evidence="2">CBS 10117</strain>
    </source>
</reference>
<evidence type="ECO:0000256" key="1">
    <source>
        <dbReference type="SAM" id="MobiDB-lite"/>
    </source>
</evidence>
<feature type="compositionally biased region" description="Basic and acidic residues" evidence="1">
    <location>
        <begin position="159"/>
        <end position="168"/>
    </location>
</feature>
<feature type="compositionally biased region" description="Low complexity" evidence="1">
    <location>
        <begin position="521"/>
        <end position="537"/>
    </location>
</feature>
<feature type="compositionally biased region" description="Polar residues" evidence="1">
    <location>
        <begin position="475"/>
        <end position="493"/>
    </location>
</feature>
<evidence type="ECO:0000313" key="2">
    <source>
        <dbReference type="EMBL" id="WWC59696.1"/>
    </source>
</evidence>
<reference evidence="2" key="1">
    <citation type="submission" date="2013-07" db="EMBL/GenBank/DDBJ databases">
        <authorList>
            <consortium name="The Broad Institute Genome Sequencing Platform"/>
            <person name="Cuomo C."/>
            <person name="Litvintseva A."/>
            <person name="Chen Y."/>
            <person name="Heitman J."/>
            <person name="Sun S."/>
            <person name="Springer D."/>
            <person name="Dromer F."/>
            <person name="Young S.K."/>
            <person name="Zeng Q."/>
            <person name="Gargeya S."/>
            <person name="Fitzgerald M."/>
            <person name="Abouelleil A."/>
            <person name="Alvarado L."/>
            <person name="Berlin A.M."/>
            <person name="Chapman S.B."/>
            <person name="Dewar J."/>
            <person name="Goldberg J."/>
            <person name="Griggs A."/>
            <person name="Gujja S."/>
            <person name="Hansen M."/>
            <person name="Howarth C."/>
            <person name="Imamovic A."/>
            <person name="Larimer J."/>
            <person name="McCowan C."/>
            <person name="Murphy C."/>
            <person name="Pearson M."/>
            <person name="Priest M."/>
            <person name="Roberts A."/>
            <person name="Saif S."/>
            <person name="Shea T."/>
            <person name="Sykes S."/>
            <person name="Wortman J."/>
            <person name="Nusbaum C."/>
            <person name="Birren B."/>
        </authorList>
    </citation>
    <scope>NUCLEOTIDE SEQUENCE</scope>
    <source>
        <strain evidence="2">CBS 10117</strain>
    </source>
</reference>
<dbReference type="Proteomes" id="UP000078595">
    <property type="component" value="Chromosome 2"/>
</dbReference>
<organism evidence="2 3">
    <name type="scientific">Kwoniella dejecticola CBS 10117</name>
    <dbReference type="NCBI Taxonomy" id="1296121"/>
    <lineage>
        <taxon>Eukaryota</taxon>
        <taxon>Fungi</taxon>
        <taxon>Dikarya</taxon>
        <taxon>Basidiomycota</taxon>
        <taxon>Agaricomycotina</taxon>
        <taxon>Tremellomycetes</taxon>
        <taxon>Tremellales</taxon>
        <taxon>Cryptococcaceae</taxon>
        <taxon>Kwoniella</taxon>
    </lineage>
</organism>
<dbReference type="KEGG" id="kdj:28965301"/>
<proteinExistence type="predicted"/>
<feature type="compositionally biased region" description="Low complexity" evidence="1">
    <location>
        <begin position="20"/>
        <end position="34"/>
    </location>
</feature>
<feature type="region of interest" description="Disordered" evidence="1">
    <location>
        <begin position="459"/>
        <end position="645"/>
    </location>
</feature>
<feature type="compositionally biased region" description="Polar residues" evidence="1">
    <location>
        <begin position="602"/>
        <end position="613"/>
    </location>
</feature>
<feature type="compositionally biased region" description="Basic and acidic residues" evidence="1">
    <location>
        <begin position="507"/>
        <end position="520"/>
    </location>
</feature>
<feature type="compositionally biased region" description="Basic residues" evidence="1">
    <location>
        <begin position="269"/>
        <end position="278"/>
    </location>
</feature>
<feature type="compositionally biased region" description="Acidic residues" evidence="1">
    <location>
        <begin position="110"/>
        <end position="158"/>
    </location>
</feature>
<feature type="compositionally biased region" description="Basic and acidic residues" evidence="1">
    <location>
        <begin position="545"/>
        <end position="566"/>
    </location>
</feature>
<dbReference type="EMBL" id="CP144531">
    <property type="protein sequence ID" value="WWC59696.1"/>
    <property type="molecule type" value="Genomic_DNA"/>
</dbReference>
<gene>
    <name evidence="2" type="ORF">I303_102258</name>
</gene>
<feature type="region of interest" description="Disordered" evidence="1">
    <location>
        <begin position="1"/>
        <end position="284"/>
    </location>
</feature>
<evidence type="ECO:0000313" key="3">
    <source>
        <dbReference type="Proteomes" id="UP000078595"/>
    </source>
</evidence>